<dbReference type="EMBL" id="SZYD01000004">
    <property type="protein sequence ID" value="KAD6453373.1"/>
    <property type="molecule type" value="Genomic_DNA"/>
</dbReference>
<evidence type="ECO:0000256" key="7">
    <source>
        <dbReference type="RuleBase" id="RU000461"/>
    </source>
</evidence>
<dbReference type="AlphaFoldDB" id="A0A5N6PHA7"/>
<dbReference type="Proteomes" id="UP000326396">
    <property type="component" value="Linkage Group LG12"/>
</dbReference>
<dbReference type="Gene3D" id="1.10.630.10">
    <property type="entry name" value="Cytochrome P450"/>
    <property type="match status" value="1"/>
</dbReference>
<organism evidence="9 10">
    <name type="scientific">Mikania micrantha</name>
    <name type="common">bitter vine</name>
    <dbReference type="NCBI Taxonomy" id="192012"/>
    <lineage>
        <taxon>Eukaryota</taxon>
        <taxon>Viridiplantae</taxon>
        <taxon>Streptophyta</taxon>
        <taxon>Embryophyta</taxon>
        <taxon>Tracheophyta</taxon>
        <taxon>Spermatophyta</taxon>
        <taxon>Magnoliopsida</taxon>
        <taxon>eudicotyledons</taxon>
        <taxon>Gunneridae</taxon>
        <taxon>Pentapetalae</taxon>
        <taxon>asterids</taxon>
        <taxon>campanulids</taxon>
        <taxon>Asterales</taxon>
        <taxon>Asteraceae</taxon>
        <taxon>Asteroideae</taxon>
        <taxon>Heliantheae alliance</taxon>
        <taxon>Eupatorieae</taxon>
        <taxon>Mikania</taxon>
    </lineage>
</organism>
<keyword evidence="8" id="KW-1133">Transmembrane helix</keyword>
<keyword evidence="8" id="KW-0472">Membrane</keyword>
<feature type="transmembrane region" description="Helical" evidence="8">
    <location>
        <begin position="540"/>
        <end position="556"/>
    </location>
</feature>
<name>A0A5N6PHA7_9ASTR</name>
<keyword evidence="7" id="KW-0503">Monooxygenase</keyword>
<dbReference type="PANTHER" id="PTHR24296">
    <property type="entry name" value="CYTOCHROME P450"/>
    <property type="match status" value="1"/>
</dbReference>
<dbReference type="PRINTS" id="PR00385">
    <property type="entry name" value="P450"/>
</dbReference>
<evidence type="ECO:0000313" key="9">
    <source>
        <dbReference type="EMBL" id="KAD6453373.1"/>
    </source>
</evidence>
<dbReference type="PROSITE" id="PS00086">
    <property type="entry name" value="CYTOCHROME_P450"/>
    <property type="match status" value="1"/>
</dbReference>
<dbReference type="OrthoDB" id="1470350at2759"/>
<comment type="cofactor">
    <cofactor evidence="1 6">
        <name>heme</name>
        <dbReference type="ChEBI" id="CHEBI:30413"/>
    </cofactor>
</comment>
<dbReference type="GO" id="GO:0016705">
    <property type="term" value="F:oxidoreductase activity, acting on paired donors, with incorporation or reduction of molecular oxygen"/>
    <property type="evidence" value="ECO:0007669"/>
    <property type="project" value="InterPro"/>
</dbReference>
<evidence type="ECO:0000256" key="5">
    <source>
        <dbReference type="ARBA" id="ARBA00023004"/>
    </source>
</evidence>
<sequence length="568" mass="65154">MAGYINSDHLRLFILSLSILITLSAFFYLLGRRHSAIKTPHPPSSSLFRNLTGFLLNRLRHRCHDWPPDTLTTNPSLTLQATGFLGFSHRIRTADPANLDHILLTNFPNYIKNTCYTTAMQELLGTGVLSSNSNLWSSHRRIATHELISKSFITFVSHTIQSQILKSLIPHLLKAGNNAVDLHQVLKRFTFDNMCNIVFGFNPCLLTSNSVGSKYHSFVQAFDTAVELISNRFMSPLPVVWRLKRYFNIGNERKFKQAIETVNRFVMDIIESKELQFNGHSCITNDDLLSRYIVSSSGLGFEGEERRNYLRDVIINFIFAGKDLTSTALTWFFWILDGHPHCKHKIRKEIAMLMNQSDHIDHQPNLTFDELKSLHYLHAALSESMRLFPPIPMISRFTLDDDMLPDGTYVERGWFVDCSVYAMGRMKRIWGSDCDEFRPERWLDGNGVYKSFDPFKYPVFSGGYRMCLGKEMAYLQMKSVVVAVMHRFEIEVVGGGGSPEKMVDPPVSMSTVLSMKNGLRVRLKKRQQDDIDAPRVKDKGVMIAFFGVFLVWLSFYKHKQYKLIGVTN</sequence>
<evidence type="ECO:0000256" key="2">
    <source>
        <dbReference type="ARBA" id="ARBA00010617"/>
    </source>
</evidence>
<dbReference type="CDD" id="cd11064">
    <property type="entry name" value="CYP86A"/>
    <property type="match status" value="1"/>
</dbReference>
<keyword evidence="8" id="KW-0812">Transmembrane</keyword>
<keyword evidence="5 6" id="KW-0408">Iron</keyword>
<keyword evidence="4 7" id="KW-0560">Oxidoreductase</keyword>
<evidence type="ECO:0000256" key="6">
    <source>
        <dbReference type="PIRSR" id="PIRSR602401-1"/>
    </source>
</evidence>
<proteinExistence type="inferred from homology"/>
<dbReference type="InterPro" id="IPR002401">
    <property type="entry name" value="Cyt_P450_E_grp-I"/>
</dbReference>
<comment type="similarity">
    <text evidence="2 7">Belongs to the cytochrome P450 family.</text>
</comment>
<evidence type="ECO:0000256" key="4">
    <source>
        <dbReference type="ARBA" id="ARBA00023002"/>
    </source>
</evidence>
<dbReference type="GO" id="GO:0006629">
    <property type="term" value="P:lipid metabolic process"/>
    <property type="evidence" value="ECO:0007669"/>
    <property type="project" value="UniProtKB-ARBA"/>
</dbReference>
<reference evidence="9 10" key="1">
    <citation type="submission" date="2019-05" db="EMBL/GenBank/DDBJ databases">
        <title>Mikania micrantha, genome provides insights into the molecular mechanism of rapid growth.</title>
        <authorList>
            <person name="Liu B."/>
        </authorList>
    </citation>
    <scope>NUCLEOTIDE SEQUENCE [LARGE SCALE GENOMIC DNA]</scope>
    <source>
        <strain evidence="9">NLD-2019</strain>
        <tissue evidence="9">Leaf</tissue>
    </source>
</reference>
<keyword evidence="3 6" id="KW-0479">Metal-binding</keyword>
<keyword evidence="10" id="KW-1185">Reference proteome</keyword>
<accession>A0A5N6PHA7</accession>
<dbReference type="InterPro" id="IPR017972">
    <property type="entry name" value="Cyt_P450_CS"/>
</dbReference>
<dbReference type="GO" id="GO:0004497">
    <property type="term" value="F:monooxygenase activity"/>
    <property type="evidence" value="ECO:0007669"/>
    <property type="project" value="UniProtKB-KW"/>
</dbReference>
<dbReference type="InterPro" id="IPR001128">
    <property type="entry name" value="Cyt_P450"/>
</dbReference>
<dbReference type="Pfam" id="PF00067">
    <property type="entry name" value="p450"/>
    <property type="match status" value="1"/>
</dbReference>
<protein>
    <recommendedName>
        <fullName evidence="11">Cytochrome P450</fullName>
    </recommendedName>
</protein>
<dbReference type="SUPFAM" id="SSF48264">
    <property type="entry name" value="Cytochrome P450"/>
    <property type="match status" value="1"/>
</dbReference>
<dbReference type="PRINTS" id="PR00463">
    <property type="entry name" value="EP450I"/>
</dbReference>
<feature type="binding site" description="axial binding residue" evidence="6">
    <location>
        <position position="467"/>
    </location>
    <ligand>
        <name>heme</name>
        <dbReference type="ChEBI" id="CHEBI:30413"/>
    </ligand>
    <ligandPart>
        <name>Fe</name>
        <dbReference type="ChEBI" id="CHEBI:18248"/>
    </ligandPart>
</feature>
<evidence type="ECO:0000313" key="10">
    <source>
        <dbReference type="Proteomes" id="UP000326396"/>
    </source>
</evidence>
<keyword evidence="6 7" id="KW-0349">Heme</keyword>
<evidence type="ECO:0008006" key="11">
    <source>
        <dbReference type="Google" id="ProtNLM"/>
    </source>
</evidence>
<dbReference type="GO" id="GO:0020037">
    <property type="term" value="F:heme binding"/>
    <property type="evidence" value="ECO:0007669"/>
    <property type="project" value="InterPro"/>
</dbReference>
<evidence type="ECO:0000256" key="3">
    <source>
        <dbReference type="ARBA" id="ARBA00022723"/>
    </source>
</evidence>
<gene>
    <name evidence="9" type="ORF">E3N88_08078</name>
</gene>
<dbReference type="InterPro" id="IPR036396">
    <property type="entry name" value="Cyt_P450_sf"/>
</dbReference>
<comment type="caution">
    <text evidence="9">The sequence shown here is derived from an EMBL/GenBank/DDBJ whole genome shotgun (WGS) entry which is preliminary data.</text>
</comment>
<feature type="transmembrane region" description="Helical" evidence="8">
    <location>
        <begin position="12"/>
        <end position="31"/>
    </location>
</feature>
<evidence type="ECO:0000256" key="8">
    <source>
        <dbReference type="SAM" id="Phobius"/>
    </source>
</evidence>
<evidence type="ECO:0000256" key="1">
    <source>
        <dbReference type="ARBA" id="ARBA00001971"/>
    </source>
</evidence>
<dbReference type="GO" id="GO:0005506">
    <property type="term" value="F:iron ion binding"/>
    <property type="evidence" value="ECO:0007669"/>
    <property type="project" value="InterPro"/>
</dbReference>